<accession>A0AA46QER0</accession>
<dbReference type="AlphaFoldDB" id="A0AA46QER0"/>
<dbReference type="InterPro" id="IPR009937">
    <property type="entry name" value="Phage_holin_3_6"/>
</dbReference>
<proteinExistence type="predicted"/>
<dbReference type="RefSeq" id="WP_260440744.1">
    <property type="nucleotide sequence ID" value="NZ_VFMJ01000001.1"/>
</dbReference>
<evidence type="ECO:0000313" key="3">
    <source>
        <dbReference type="Proteomes" id="UP000320710"/>
    </source>
</evidence>
<dbReference type="Pfam" id="PF07332">
    <property type="entry name" value="Phage_holin_3_6"/>
    <property type="match status" value="1"/>
</dbReference>
<evidence type="ECO:0000313" key="2">
    <source>
        <dbReference type="EMBL" id="TQI86444.1"/>
    </source>
</evidence>
<evidence type="ECO:0000256" key="1">
    <source>
        <dbReference type="SAM" id="Phobius"/>
    </source>
</evidence>
<protein>
    <submittedName>
        <fullName evidence="2">Superfamily III holin-X</fullName>
    </submittedName>
</protein>
<dbReference type="Proteomes" id="UP000320710">
    <property type="component" value="Unassembled WGS sequence"/>
</dbReference>
<gene>
    <name evidence="2" type="ORF">FHU12_4063</name>
</gene>
<reference evidence="2 3" key="2">
    <citation type="submission" date="2019-07" db="EMBL/GenBank/DDBJ databases">
        <title>Investigation of anaerobic lignin degradation for improved lignocellulosic biofuels.</title>
        <authorList>
            <person name="Deangelis K.PhD."/>
        </authorList>
    </citation>
    <scope>NUCLEOTIDE SEQUENCE [LARGE SCALE GENOMIC DNA]</scope>
    <source>
        <strain evidence="2 3">106R</strain>
    </source>
</reference>
<keyword evidence="1" id="KW-0472">Membrane</keyword>
<name>A0AA46QER0_SERMA</name>
<comment type="caution">
    <text evidence="2">The sequence shown here is derived from an EMBL/GenBank/DDBJ whole genome shotgun (WGS) entry which is preliminary data.</text>
</comment>
<keyword evidence="1" id="KW-1133">Transmembrane helix</keyword>
<keyword evidence="1" id="KW-0812">Transmembrane</keyword>
<dbReference type="EMBL" id="VFMJ01000001">
    <property type="protein sequence ID" value="TQI86444.1"/>
    <property type="molecule type" value="Genomic_DNA"/>
</dbReference>
<sequence length="97" mass="10876">MRKMNDPQRGPSRGLIDTIRRVFTALTGTLHTRLELVAVELEEEKSRITHLLIMVGLTLLFTAFGIISLLVFILLLASPEHRLMVLGGLPLCLLFSH</sequence>
<organism evidence="2 3">
    <name type="scientific">Serratia marcescens</name>
    <dbReference type="NCBI Taxonomy" id="615"/>
    <lineage>
        <taxon>Bacteria</taxon>
        <taxon>Pseudomonadati</taxon>
        <taxon>Pseudomonadota</taxon>
        <taxon>Gammaproteobacteria</taxon>
        <taxon>Enterobacterales</taxon>
        <taxon>Yersiniaceae</taxon>
        <taxon>Serratia</taxon>
    </lineage>
</organism>
<reference evidence="2 3" key="1">
    <citation type="submission" date="2019-06" db="EMBL/GenBank/DDBJ databases">
        <authorList>
            <person name="Deangelis K."/>
            <person name="Huntemann M."/>
            <person name="Clum A."/>
            <person name="Pillay M."/>
            <person name="Palaniappan K."/>
            <person name="Varghese N."/>
            <person name="Mikhailova N."/>
            <person name="Stamatis D."/>
            <person name="Reddy T."/>
            <person name="Daum C."/>
            <person name="Shapiro N."/>
            <person name="Ivanova N."/>
            <person name="Kyrpides N."/>
            <person name="Woyke T."/>
        </authorList>
    </citation>
    <scope>NUCLEOTIDE SEQUENCE [LARGE SCALE GENOMIC DNA]</scope>
    <source>
        <strain evidence="2 3">106R</strain>
    </source>
</reference>
<feature type="transmembrane region" description="Helical" evidence="1">
    <location>
        <begin position="51"/>
        <end position="77"/>
    </location>
</feature>